<dbReference type="EMBL" id="BAAFJT010000002">
    <property type="protein sequence ID" value="GAB0183167.1"/>
    <property type="molecule type" value="Genomic_DNA"/>
</dbReference>
<accession>A0ABC9WDR8</accession>
<reference evidence="2 3" key="1">
    <citation type="submission" date="2024-06" db="EMBL/GenBank/DDBJ databases">
        <title>The draft genome of Grus japonensis, version 3.</title>
        <authorList>
            <person name="Nabeshima K."/>
            <person name="Suzuki S."/>
            <person name="Onuma M."/>
        </authorList>
    </citation>
    <scope>NUCLEOTIDE SEQUENCE [LARGE SCALE GENOMIC DNA]</scope>
    <source>
        <strain evidence="2 3">451A</strain>
    </source>
</reference>
<feature type="region of interest" description="Disordered" evidence="1">
    <location>
        <begin position="1"/>
        <end position="45"/>
    </location>
</feature>
<gene>
    <name evidence="2" type="ORF">GRJ2_000782000</name>
</gene>
<comment type="caution">
    <text evidence="2">The sequence shown here is derived from an EMBL/GenBank/DDBJ whole genome shotgun (WGS) entry which is preliminary data.</text>
</comment>
<keyword evidence="3" id="KW-1185">Reference proteome</keyword>
<proteinExistence type="predicted"/>
<dbReference type="AlphaFoldDB" id="A0ABC9WDR8"/>
<name>A0ABC9WDR8_GRUJA</name>
<evidence type="ECO:0000313" key="3">
    <source>
        <dbReference type="Proteomes" id="UP001623348"/>
    </source>
</evidence>
<protein>
    <submittedName>
        <fullName evidence="2">cAMP-dependent protein kinase inhibitor alpha</fullName>
    </submittedName>
</protein>
<evidence type="ECO:0000313" key="2">
    <source>
        <dbReference type="EMBL" id="GAB0183167.1"/>
    </source>
</evidence>
<dbReference type="PANTHER" id="PTHR33332">
    <property type="entry name" value="REVERSE TRANSCRIPTASE DOMAIN-CONTAINING PROTEIN"/>
    <property type="match status" value="1"/>
</dbReference>
<evidence type="ECO:0000256" key="1">
    <source>
        <dbReference type="SAM" id="MobiDB-lite"/>
    </source>
</evidence>
<dbReference type="GO" id="GO:0004860">
    <property type="term" value="F:protein kinase inhibitor activity"/>
    <property type="evidence" value="ECO:0007669"/>
    <property type="project" value="UniProtKB-KW"/>
</dbReference>
<keyword evidence="2" id="KW-0649">Protein kinase inhibitor</keyword>
<organism evidence="2 3">
    <name type="scientific">Grus japonensis</name>
    <name type="common">Japanese crane</name>
    <name type="synonym">Red-crowned crane</name>
    <dbReference type="NCBI Taxonomy" id="30415"/>
    <lineage>
        <taxon>Eukaryota</taxon>
        <taxon>Metazoa</taxon>
        <taxon>Chordata</taxon>
        <taxon>Craniata</taxon>
        <taxon>Vertebrata</taxon>
        <taxon>Euteleostomi</taxon>
        <taxon>Archelosauria</taxon>
        <taxon>Archosauria</taxon>
        <taxon>Dinosauria</taxon>
        <taxon>Saurischia</taxon>
        <taxon>Theropoda</taxon>
        <taxon>Coelurosauria</taxon>
        <taxon>Aves</taxon>
        <taxon>Neognathae</taxon>
        <taxon>Neoaves</taxon>
        <taxon>Gruiformes</taxon>
        <taxon>Gruidae</taxon>
        <taxon>Grus</taxon>
    </lineage>
</organism>
<sequence>MEKTMVRQAGPLQPMEVNDGADIDLQPMEDPMPEQVDAPEGGCEPVGSPCSSILLAEPVALWRENLTLQQVPLYNRYEALDVEGQSMDDVDDCPSTLEQSPSDIDSGIKCTLSKFADDTKLNGVADRPEGQDAMQRDLDKLEKWARVNFMRFKKARCKVLNMGQDNPQYQYKLEDEGIESSPAEKDLGVLVDEKLNMSWQCVLTAQKPTVSWAASKEA</sequence>
<dbReference type="Proteomes" id="UP001623348">
    <property type="component" value="Unassembled WGS sequence"/>
</dbReference>